<gene>
    <name evidence="1" type="ORF">RHMOL_Rhmol08G0206000</name>
</gene>
<reference evidence="1" key="1">
    <citation type="submission" date="2022-02" db="EMBL/GenBank/DDBJ databases">
        <title>Plant Genome Project.</title>
        <authorList>
            <person name="Zhang R.-G."/>
        </authorList>
    </citation>
    <scope>NUCLEOTIDE SEQUENCE</scope>
    <source>
        <strain evidence="1">AT1</strain>
    </source>
</reference>
<evidence type="ECO:0000313" key="1">
    <source>
        <dbReference type="EMBL" id="KAI8543302.1"/>
    </source>
</evidence>
<organism evidence="1 2">
    <name type="scientific">Rhododendron molle</name>
    <name type="common">Chinese azalea</name>
    <name type="synonym">Azalea mollis</name>
    <dbReference type="NCBI Taxonomy" id="49168"/>
    <lineage>
        <taxon>Eukaryota</taxon>
        <taxon>Viridiplantae</taxon>
        <taxon>Streptophyta</taxon>
        <taxon>Embryophyta</taxon>
        <taxon>Tracheophyta</taxon>
        <taxon>Spermatophyta</taxon>
        <taxon>Magnoliopsida</taxon>
        <taxon>eudicotyledons</taxon>
        <taxon>Gunneridae</taxon>
        <taxon>Pentapetalae</taxon>
        <taxon>asterids</taxon>
        <taxon>Ericales</taxon>
        <taxon>Ericaceae</taxon>
        <taxon>Ericoideae</taxon>
        <taxon>Rhodoreae</taxon>
        <taxon>Rhododendron</taxon>
    </lineage>
</organism>
<accession>A0ACC0MS18</accession>
<evidence type="ECO:0000313" key="2">
    <source>
        <dbReference type="Proteomes" id="UP001062846"/>
    </source>
</evidence>
<name>A0ACC0MS18_RHOML</name>
<dbReference type="Proteomes" id="UP001062846">
    <property type="component" value="Chromosome 8"/>
</dbReference>
<dbReference type="EMBL" id="CM046395">
    <property type="protein sequence ID" value="KAI8543302.1"/>
    <property type="molecule type" value="Genomic_DNA"/>
</dbReference>
<keyword evidence="2" id="KW-1185">Reference proteome</keyword>
<proteinExistence type="predicted"/>
<protein>
    <submittedName>
        <fullName evidence="1">Uncharacterized protein</fullName>
    </submittedName>
</protein>
<comment type="caution">
    <text evidence="1">The sequence shown here is derived from an EMBL/GenBank/DDBJ whole genome shotgun (WGS) entry which is preliminary data.</text>
</comment>
<sequence>MGGLATLFREDEPMGTAMEAEVLMMGQDTLEDLTLLIMDAAGEYKNWTFIPSATRRGSESESESESESSKFSESSESIESKLVPLDPSSQSLYFEFESTRVYGAPEASVNNEINESDSAYFPDFEINCVDPDDEEIDFDGDIPKEIRSLIEREDERHAQPDLEDLIPHFSKVTFTHVSRLRNQFADALATLASMVEIPVGVKLRPIVIEQRDTPVYQHVMAIDERDNGHPWYYDIWIYVER</sequence>